<evidence type="ECO:0000256" key="5">
    <source>
        <dbReference type="ARBA" id="ARBA00023242"/>
    </source>
</evidence>
<keyword evidence="7" id="KW-1185">Reference proteome</keyword>
<dbReference type="SUPFAM" id="SSF118290">
    <property type="entry name" value="WRKY DNA-binding domain"/>
    <property type="match status" value="1"/>
</dbReference>
<dbReference type="Proteomes" id="UP000515121">
    <property type="component" value="Unplaced"/>
</dbReference>
<evidence type="ECO:0000256" key="2">
    <source>
        <dbReference type="ARBA" id="ARBA00023015"/>
    </source>
</evidence>
<evidence type="ECO:0000256" key="1">
    <source>
        <dbReference type="ARBA" id="ARBA00004123"/>
    </source>
</evidence>
<dbReference type="GO" id="GO:0043565">
    <property type="term" value="F:sequence-specific DNA binding"/>
    <property type="evidence" value="ECO:0007669"/>
    <property type="project" value="InterPro"/>
</dbReference>
<dbReference type="OrthoDB" id="693960at2759"/>
<protein>
    <submittedName>
        <fullName evidence="8">Probable WRKY transcription factor 51</fullName>
    </submittedName>
</protein>
<dbReference type="InterPro" id="IPR044810">
    <property type="entry name" value="WRKY_plant"/>
</dbReference>
<evidence type="ECO:0000256" key="4">
    <source>
        <dbReference type="ARBA" id="ARBA00023163"/>
    </source>
</evidence>
<keyword evidence="3" id="KW-0238">DNA-binding</keyword>
<name>A0A6P5YHB0_DURZI</name>
<evidence type="ECO:0000256" key="3">
    <source>
        <dbReference type="ARBA" id="ARBA00023125"/>
    </source>
</evidence>
<dbReference type="Pfam" id="PF03106">
    <property type="entry name" value="WRKY"/>
    <property type="match status" value="1"/>
</dbReference>
<dbReference type="GO" id="GO:0005634">
    <property type="term" value="C:nucleus"/>
    <property type="evidence" value="ECO:0007669"/>
    <property type="project" value="UniProtKB-SubCell"/>
</dbReference>
<dbReference type="AlphaFoldDB" id="A0A6P5YHB0"/>
<dbReference type="PANTHER" id="PTHR31221:SF377">
    <property type="entry name" value="WRKY TRANSCRIPTION FACTOR 51-RELATED"/>
    <property type="match status" value="1"/>
</dbReference>
<feature type="domain" description="WRKY" evidence="6">
    <location>
        <begin position="123"/>
        <end position="188"/>
    </location>
</feature>
<keyword evidence="2" id="KW-0805">Transcription regulation</keyword>
<evidence type="ECO:0000259" key="6">
    <source>
        <dbReference type="PROSITE" id="PS50811"/>
    </source>
</evidence>
<dbReference type="InterPro" id="IPR003657">
    <property type="entry name" value="WRKY_dom"/>
</dbReference>
<dbReference type="KEGG" id="dzi:111291948"/>
<dbReference type="PROSITE" id="PS50811">
    <property type="entry name" value="WRKY"/>
    <property type="match status" value="1"/>
</dbReference>
<dbReference type="FunFam" id="2.20.25.80:FF:000003">
    <property type="entry name" value="WRKY transcription factor 57"/>
    <property type="match status" value="1"/>
</dbReference>
<gene>
    <name evidence="8" type="primary">LOC111291948</name>
</gene>
<sequence length="217" mass="24611">MVSSMRSKFPFLHTIKRPKAKVQLSFEMDFSHENSNPNPNYTFFSENFDPMAEFELSDYLMLDGGAFEEDTSSQSMASPEKGMGGANEICGATSKNSTNIKCKSGVRKNKLEVGHRVAFRTKSEMEVMDDGYKWRKYGKKSVKNSPNPRNYYKCSSGGCNVKKRIERDRDDKTYVITTYEGVHNHESPCMVYYNQMPPLIVPNTWTLQASPPSSSST</sequence>
<dbReference type="GO" id="GO:0003700">
    <property type="term" value="F:DNA-binding transcription factor activity"/>
    <property type="evidence" value="ECO:0007669"/>
    <property type="project" value="InterPro"/>
</dbReference>
<dbReference type="PANTHER" id="PTHR31221">
    <property type="entry name" value="WRKY TRANSCRIPTION FACTOR PROTEIN 1-RELATED"/>
    <property type="match status" value="1"/>
</dbReference>
<evidence type="ECO:0000313" key="8">
    <source>
        <dbReference type="RefSeq" id="XP_022739823.1"/>
    </source>
</evidence>
<reference evidence="8" key="1">
    <citation type="submission" date="2025-08" db="UniProtKB">
        <authorList>
            <consortium name="RefSeq"/>
        </authorList>
    </citation>
    <scope>IDENTIFICATION</scope>
    <source>
        <tissue evidence="8">Fruit stalk</tissue>
    </source>
</reference>
<accession>A0A6P5YHB0</accession>
<organism evidence="7 8">
    <name type="scientific">Durio zibethinus</name>
    <name type="common">Durian</name>
    <dbReference type="NCBI Taxonomy" id="66656"/>
    <lineage>
        <taxon>Eukaryota</taxon>
        <taxon>Viridiplantae</taxon>
        <taxon>Streptophyta</taxon>
        <taxon>Embryophyta</taxon>
        <taxon>Tracheophyta</taxon>
        <taxon>Spermatophyta</taxon>
        <taxon>Magnoliopsida</taxon>
        <taxon>eudicotyledons</taxon>
        <taxon>Gunneridae</taxon>
        <taxon>Pentapetalae</taxon>
        <taxon>rosids</taxon>
        <taxon>malvids</taxon>
        <taxon>Malvales</taxon>
        <taxon>Malvaceae</taxon>
        <taxon>Helicteroideae</taxon>
        <taxon>Durio</taxon>
    </lineage>
</organism>
<dbReference type="GeneID" id="111291948"/>
<dbReference type="RefSeq" id="XP_022739823.1">
    <property type="nucleotide sequence ID" value="XM_022884088.1"/>
</dbReference>
<comment type="subcellular location">
    <subcellularLocation>
        <location evidence="1">Nucleus</location>
    </subcellularLocation>
</comment>
<dbReference type="Gene3D" id="2.20.25.80">
    <property type="entry name" value="WRKY domain"/>
    <property type="match status" value="1"/>
</dbReference>
<keyword evidence="4" id="KW-0804">Transcription</keyword>
<proteinExistence type="predicted"/>
<evidence type="ECO:0000313" key="7">
    <source>
        <dbReference type="Proteomes" id="UP000515121"/>
    </source>
</evidence>
<keyword evidence="5" id="KW-0539">Nucleus</keyword>
<dbReference type="SMART" id="SM00774">
    <property type="entry name" value="WRKY"/>
    <property type="match status" value="1"/>
</dbReference>
<dbReference type="InterPro" id="IPR036576">
    <property type="entry name" value="WRKY_dom_sf"/>
</dbReference>